<feature type="region of interest" description="Disordered" evidence="1">
    <location>
        <begin position="41"/>
        <end position="74"/>
    </location>
</feature>
<organism evidence="2 3">
    <name type="scientific">Apiosordaria backusii</name>
    <dbReference type="NCBI Taxonomy" id="314023"/>
    <lineage>
        <taxon>Eukaryota</taxon>
        <taxon>Fungi</taxon>
        <taxon>Dikarya</taxon>
        <taxon>Ascomycota</taxon>
        <taxon>Pezizomycotina</taxon>
        <taxon>Sordariomycetes</taxon>
        <taxon>Sordariomycetidae</taxon>
        <taxon>Sordariales</taxon>
        <taxon>Lasiosphaeriaceae</taxon>
        <taxon>Apiosordaria</taxon>
    </lineage>
</organism>
<sequence length="217" mass="25374">MRLLPVTVTKGLKPGEKYSDDMPVGSWASGYMSRGPLREIPLLGDPPTRGHRYLDEEDQPVDEEDQPVDEDNETVIIRRSSMPVMGTFAPPRRVYTSAPVLDDFVEDLHWDDENHDEVDWDLQGVGDEDGDDHGEENGNYHEEEDRDYYYQEEDGDYYQEEHGDYYQEEHGNYYEEENSNYHKEAGEDYHEGQRQDQDQNDAEREDGHGDDRRRGYA</sequence>
<evidence type="ECO:0000313" key="3">
    <source>
        <dbReference type="Proteomes" id="UP001172159"/>
    </source>
</evidence>
<protein>
    <submittedName>
        <fullName evidence="2">Uncharacterized protein</fullName>
    </submittedName>
</protein>
<dbReference type="EMBL" id="JAUKTV010000019">
    <property type="protein sequence ID" value="KAK0707239.1"/>
    <property type="molecule type" value="Genomic_DNA"/>
</dbReference>
<evidence type="ECO:0000256" key="1">
    <source>
        <dbReference type="SAM" id="MobiDB-lite"/>
    </source>
</evidence>
<feature type="compositionally biased region" description="Acidic residues" evidence="1">
    <location>
        <begin position="115"/>
        <end position="134"/>
    </location>
</feature>
<feature type="compositionally biased region" description="Acidic residues" evidence="1">
    <location>
        <begin position="55"/>
        <end position="73"/>
    </location>
</feature>
<gene>
    <name evidence="2" type="ORF">B0T21DRAFT_455251</name>
</gene>
<keyword evidence="3" id="KW-1185">Reference proteome</keyword>
<reference evidence="2" key="1">
    <citation type="submission" date="2023-06" db="EMBL/GenBank/DDBJ databases">
        <title>Genome-scale phylogeny and comparative genomics of the fungal order Sordariales.</title>
        <authorList>
            <consortium name="Lawrence Berkeley National Laboratory"/>
            <person name="Hensen N."/>
            <person name="Bonometti L."/>
            <person name="Westerberg I."/>
            <person name="Brannstrom I.O."/>
            <person name="Guillou S."/>
            <person name="Cros-Aarteil S."/>
            <person name="Calhoun S."/>
            <person name="Haridas S."/>
            <person name="Kuo A."/>
            <person name="Mondo S."/>
            <person name="Pangilinan J."/>
            <person name="Riley R."/>
            <person name="Labutti K."/>
            <person name="Andreopoulos B."/>
            <person name="Lipzen A."/>
            <person name="Chen C."/>
            <person name="Yanf M."/>
            <person name="Daum C."/>
            <person name="Ng V."/>
            <person name="Clum A."/>
            <person name="Steindorff A."/>
            <person name="Ohm R."/>
            <person name="Martin F."/>
            <person name="Silar P."/>
            <person name="Natvig D."/>
            <person name="Lalanne C."/>
            <person name="Gautier V."/>
            <person name="Ament-Velasquez S.L."/>
            <person name="Kruys A."/>
            <person name="Hutchinson M.I."/>
            <person name="Powell A.J."/>
            <person name="Barry K."/>
            <person name="Miller A.N."/>
            <person name="Grigoriev I.V."/>
            <person name="Debuchy R."/>
            <person name="Gladieux P."/>
            <person name="Thoren M.H."/>
            <person name="Johannesson H."/>
        </authorList>
    </citation>
    <scope>NUCLEOTIDE SEQUENCE</scope>
    <source>
        <strain evidence="2">CBS 540.89</strain>
    </source>
</reference>
<dbReference type="Proteomes" id="UP001172159">
    <property type="component" value="Unassembled WGS sequence"/>
</dbReference>
<proteinExistence type="predicted"/>
<feature type="compositionally biased region" description="Basic and acidic residues" evidence="1">
    <location>
        <begin position="159"/>
        <end position="217"/>
    </location>
</feature>
<feature type="region of interest" description="Disordered" evidence="1">
    <location>
        <begin position="115"/>
        <end position="217"/>
    </location>
</feature>
<accession>A0AA40DKP2</accession>
<feature type="region of interest" description="Disordered" evidence="1">
    <location>
        <begin position="1"/>
        <end position="24"/>
    </location>
</feature>
<evidence type="ECO:0000313" key="2">
    <source>
        <dbReference type="EMBL" id="KAK0707239.1"/>
    </source>
</evidence>
<comment type="caution">
    <text evidence="2">The sequence shown here is derived from an EMBL/GenBank/DDBJ whole genome shotgun (WGS) entry which is preliminary data.</text>
</comment>
<feature type="compositionally biased region" description="Basic and acidic residues" evidence="1">
    <location>
        <begin position="135"/>
        <end position="149"/>
    </location>
</feature>
<name>A0AA40DKP2_9PEZI</name>
<dbReference type="AlphaFoldDB" id="A0AA40DKP2"/>